<dbReference type="EMBL" id="BMED01000004">
    <property type="protein sequence ID" value="GGC88306.1"/>
    <property type="molecule type" value="Genomic_DNA"/>
</dbReference>
<keyword evidence="4" id="KW-1185">Reference proteome</keyword>
<evidence type="ECO:0000256" key="1">
    <source>
        <dbReference type="SAM" id="MobiDB-lite"/>
    </source>
</evidence>
<feature type="region of interest" description="Disordered" evidence="1">
    <location>
        <begin position="76"/>
        <end position="110"/>
    </location>
</feature>
<dbReference type="RefSeq" id="WP_188567823.1">
    <property type="nucleotide sequence ID" value="NZ_BMED01000004.1"/>
</dbReference>
<protein>
    <recommendedName>
        <fullName evidence="2">STAS domain-containing protein</fullName>
    </recommendedName>
</protein>
<feature type="domain" description="STAS" evidence="2">
    <location>
        <begin position="274"/>
        <end position="335"/>
    </location>
</feature>
<evidence type="ECO:0000313" key="3">
    <source>
        <dbReference type="EMBL" id="GGC88306.1"/>
    </source>
</evidence>
<organism evidence="3 4">
    <name type="scientific">Undibacterium terreum</name>
    <dbReference type="NCBI Taxonomy" id="1224302"/>
    <lineage>
        <taxon>Bacteria</taxon>
        <taxon>Pseudomonadati</taxon>
        <taxon>Pseudomonadota</taxon>
        <taxon>Betaproteobacteria</taxon>
        <taxon>Burkholderiales</taxon>
        <taxon>Oxalobacteraceae</taxon>
        <taxon>Undibacterium</taxon>
    </lineage>
</organism>
<sequence>MGIFSLFGKKNEQKDSTSSAKSSSKNSQAKSTDTPLDNVATDAAFTQSVLAQRHKARATERKIDAIEFEMSRDIVRSKPGSGRNTTIGGGPITQAAPETTTAKSKASSSLGRKAVPANAAQLITDFQSTMPLAGPNTDYLLSGSDTLGRHDAMSAATLAPTESVPVLEEAAILFASGQSDVAEHMLSSWIHQDSLGPAAQLGWYMLFDLYQITHKKTQFEALSLEYASKFETSPPIWLDSSKPKSESEGKSHPSDIPTMSFPKQLNADIAKQLDKLQELSQKSRTIKLEFNRVKQVDPAGSALLLNAIKALNKSGHDLVLVGAHELTACLRGILEVGRRDETEAPWLLLLEILQLLQLEQVFEETSIDYCITFEVSPPSFVAPKNKVTTSAPEIEAEPEPSGRFMMPAVIEGKTDGLIQQISDHAKSHNPILLDCSLLERVEFGASAQLLSGLVPLASQKDMTIQFHEVNYLVMALFNAMGLKNVAAIFPRKH</sequence>
<dbReference type="Proteomes" id="UP000637423">
    <property type="component" value="Unassembled WGS sequence"/>
</dbReference>
<evidence type="ECO:0000259" key="2">
    <source>
        <dbReference type="PROSITE" id="PS50801"/>
    </source>
</evidence>
<name>A0A916UWD0_9BURK</name>
<dbReference type="InterPro" id="IPR002645">
    <property type="entry name" value="STAS_dom"/>
</dbReference>
<gene>
    <name evidence="3" type="ORF">GCM10011396_39400</name>
</gene>
<feature type="compositionally biased region" description="Low complexity" evidence="1">
    <location>
        <begin position="16"/>
        <end position="33"/>
    </location>
</feature>
<evidence type="ECO:0000313" key="4">
    <source>
        <dbReference type="Proteomes" id="UP000637423"/>
    </source>
</evidence>
<accession>A0A916UWD0</accession>
<reference evidence="3" key="2">
    <citation type="submission" date="2020-09" db="EMBL/GenBank/DDBJ databases">
        <authorList>
            <person name="Sun Q."/>
            <person name="Zhou Y."/>
        </authorList>
    </citation>
    <scope>NUCLEOTIDE SEQUENCE</scope>
    <source>
        <strain evidence="3">CGMCC 1.10998</strain>
    </source>
</reference>
<comment type="caution">
    <text evidence="3">The sequence shown here is derived from an EMBL/GenBank/DDBJ whole genome shotgun (WGS) entry which is preliminary data.</text>
</comment>
<feature type="region of interest" description="Disordered" evidence="1">
    <location>
        <begin position="237"/>
        <end position="258"/>
    </location>
</feature>
<dbReference type="InterPro" id="IPR036513">
    <property type="entry name" value="STAS_dom_sf"/>
</dbReference>
<feature type="compositionally biased region" description="Low complexity" evidence="1">
    <location>
        <begin position="99"/>
        <end position="109"/>
    </location>
</feature>
<dbReference type="AlphaFoldDB" id="A0A916UWD0"/>
<dbReference type="Gene3D" id="3.30.750.24">
    <property type="entry name" value="STAS domain"/>
    <property type="match status" value="1"/>
</dbReference>
<feature type="region of interest" description="Disordered" evidence="1">
    <location>
        <begin position="1"/>
        <end position="39"/>
    </location>
</feature>
<reference evidence="3" key="1">
    <citation type="journal article" date="2014" name="Int. J. Syst. Evol. Microbiol.">
        <title>Complete genome sequence of Corynebacterium casei LMG S-19264T (=DSM 44701T), isolated from a smear-ripened cheese.</title>
        <authorList>
            <consortium name="US DOE Joint Genome Institute (JGI-PGF)"/>
            <person name="Walter F."/>
            <person name="Albersmeier A."/>
            <person name="Kalinowski J."/>
            <person name="Ruckert C."/>
        </authorList>
    </citation>
    <scope>NUCLEOTIDE SEQUENCE</scope>
    <source>
        <strain evidence="3">CGMCC 1.10998</strain>
    </source>
</reference>
<dbReference type="SUPFAM" id="SSF52091">
    <property type="entry name" value="SpoIIaa-like"/>
    <property type="match status" value="1"/>
</dbReference>
<proteinExistence type="predicted"/>
<feature type="compositionally biased region" description="Basic and acidic residues" evidence="1">
    <location>
        <begin position="241"/>
        <end position="253"/>
    </location>
</feature>
<dbReference type="PROSITE" id="PS50801">
    <property type="entry name" value="STAS"/>
    <property type="match status" value="1"/>
</dbReference>